<reference evidence="2 3" key="1">
    <citation type="submission" date="2020-11" db="EMBL/GenBank/DDBJ databases">
        <title>Taxonomic investigation of Rahnella spp.</title>
        <authorList>
            <person name="Lee S.D."/>
        </authorList>
    </citation>
    <scope>NUCLEOTIDE SEQUENCE [LARGE SCALE GENOMIC DNA]</scope>
    <source>
        <strain evidence="2 3">SAP-10</strain>
    </source>
</reference>
<keyword evidence="1" id="KW-0732">Signal</keyword>
<accession>A0ABS0DXF0</accession>
<dbReference type="EMBL" id="JADOBH010000004">
    <property type="protein sequence ID" value="MBF7957657.1"/>
    <property type="molecule type" value="Genomic_DNA"/>
</dbReference>
<dbReference type="RefSeq" id="WP_195817818.1">
    <property type="nucleotide sequence ID" value="NZ_JADOBH010000004.1"/>
</dbReference>
<gene>
    <name evidence="2" type="ORF">IV431_19035</name>
</gene>
<proteinExistence type="predicted"/>
<name>A0ABS0DXF0_9GAMM</name>
<evidence type="ECO:0000313" key="2">
    <source>
        <dbReference type="EMBL" id="MBF7957657.1"/>
    </source>
</evidence>
<evidence type="ECO:0000313" key="3">
    <source>
        <dbReference type="Proteomes" id="UP000600307"/>
    </source>
</evidence>
<feature type="signal peptide" evidence="1">
    <location>
        <begin position="1"/>
        <end position="19"/>
    </location>
</feature>
<organism evidence="2 3">
    <name type="scientific">Rahnella victoriana</name>
    <dbReference type="NCBI Taxonomy" id="1510570"/>
    <lineage>
        <taxon>Bacteria</taxon>
        <taxon>Pseudomonadati</taxon>
        <taxon>Pseudomonadota</taxon>
        <taxon>Gammaproteobacteria</taxon>
        <taxon>Enterobacterales</taxon>
        <taxon>Yersiniaceae</taxon>
        <taxon>Rahnella</taxon>
    </lineage>
</organism>
<feature type="chain" id="PRO_5046345049" evidence="1">
    <location>
        <begin position="20"/>
        <end position="376"/>
    </location>
</feature>
<protein>
    <submittedName>
        <fullName evidence="2">Uncharacterized protein</fullName>
    </submittedName>
</protein>
<sequence>MTARMFLGALTLFWGVNSAALELKSGYQVVSDVVNTRLTWTDGDTIPGNKPGWYYSQNVVPFMASGVAGTVVVSPVPVPSAECASMYPMKSYDGYRGYEISPGILMIPFGSISGQIVINSGTMNPTTTGGTFIPNGAPDLNTVSSASWDKSGNGSGDVSVRTDCLGVMTTFNQSFGAVEMNSGGGSQSAMGYGVYVQPGAAKMAAKTVYAQAARGYRWNVTPATFDRRILSLAWSGMDCTVNSTPAIAFGDVTSEEKSVSVNSSVDVTCSNPSGTALPVSYSVTPKTQAGNHFSIPLMSASGTVDGDVRGFLGASATTEAGCADRNSSLPMDGTKISLHTVTTSTNWSDPLVWVLCPRTTAEPGPATAAVTLDMSW</sequence>
<dbReference type="Proteomes" id="UP000600307">
    <property type="component" value="Unassembled WGS sequence"/>
</dbReference>
<evidence type="ECO:0000256" key="1">
    <source>
        <dbReference type="SAM" id="SignalP"/>
    </source>
</evidence>
<keyword evidence="3" id="KW-1185">Reference proteome</keyword>
<comment type="caution">
    <text evidence="2">The sequence shown here is derived from an EMBL/GenBank/DDBJ whole genome shotgun (WGS) entry which is preliminary data.</text>
</comment>